<dbReference type="SUPFAM" id="SSF51419">
    <property type="entry name" value="PLP-binding barrel"/>
    <property type="match status" value="1"/>
</dbReference>
<name>A0A433V241_9CYAN</name>
<comment type="caution">
    <text evidence="10">The sequence shown here is derived from an EMBL/GenBank/DDBJ whole genome shotgun (WGS) entry which is preliminary data.</text>
</comment>
<dbReference type="SUPFAM" id="SSF50621">
    <property type="entry name" value="Alanine racemase C-terminal domain-like"/>
    <property type="match status" value="1"/>
</dbReference>
<feature type="binding site" evidence="5">
    <location>
        <position position="358"/>
    </location>
    <ligand>
        <name>substrate</name>
    </ligand>
</feature>
<comment type="cofactor">
    <cofactor evidence="1 5 7 8">
        <name>pyridoxal 5'-phosphate</name>
        <dbReference type="ChEBI" id="CHEBI:597326"/>
    </cofactor>
</comment>
<evidence type="ECO:0000313" key="10">
    <source>
        <dbReference type="EMBL" id="RUT00148.1"/>
    </source>
</evidence>
<gene>
    <name evidence="5 10" type="primary">lysA</name>
    <name evidence="10" type="ORF">DSM106972_075960</name>
</gene>
<evidence type="ECO:0000256" key="6">
    <source>
        <dbReference type="NCBIfam" id="TIGR01048"/>
    </source>
</evidence>
<evidence type="ECO:0000259" key="9">
    <source>
        <dbReference type="Pfam" id="PF02784"/>
    </source>
</evidence>
<dbReference type="GO" id="GO:0008836">
    <property type="term" value="F:diaminopimelate decarboxylase activity"/>
    <property type="evidence" value="ECO:0007669"/>
    <property type="project" value="UniProtKB-UniRule"/>
</dbReference>
<comment type="catalytic activity">
    <reaction evidence="5 8">
        <text>meso-2,6-diaminopimelate + H(+) = L-lysine + CO2</text>
        <dbReference type="Rhea" id="RHEA:15101"/>
        <dbReference type="ChEBI" id="CHEBI:15378"/>
        <dbReference type="ChEBI" id="CHEBI:16526"/>
        <dbReference type="ChEBI" id="CHEBI:32551"/>
        <dbReference type="ChEBI" id="CHEBI:57791"/>
        <dbReference type="EC" id="4.1.1.20"/>
    </reaction>
</comment>
<dbReference type="RefSeq" id="WP_127085681.1">
    <property type="nucleotide sequence ID" value="NZ_RSCL01000025.1"/>
</dbReference>
<dbReference type="PANTHER" id="PTHR43727:SF2">
    <property type="entry name" value="GROUP IV DECARBOXYLASE"/>
    <property type="match status" value="1"/>
</dbReference>
<comment type="similarity">
    <text evidence="5">Belongs to the Orn/Lys/Arg decarboxylase class-II family. LysA subfamily.</text>
</comment>
<evidence type="ECO:0000313" key="11">
    <source>
        <dbReference type="Proteomes" id="UP000271624"/>
    </source>
</evidence>
<dbReference type="InterPro" id="IPR022644">
    <property type="entry name" value="De-COase2_N"/>
</dbReference>
<organism evidence="10 11">
    <name type="scientific">Dulcicalothrix desertica PCC 7102</name>
    <dbReference type="NCBI Taxonomy" id="232991"/>
    <lineage>
        <taxon>Bacteria</taxon>
        <taxon>Bacillati</taxon>
        <taxon>Cyanobacteriota</taxon>
        <taxon>Cyanophyceae</taxon>
        <taxon>Nostocales</taxon>
        <taxon>Calotrichaceae</taxon>
        <taxon>Dulcicalothrix</taxon>
    </lineage>
</organism>
<proteinExistence type="inferred from homology"/>
<dbReference type="Gene3D" id="3.20.20.10">
    <property type="entry name" value="Alanine racemase"/>
    <property type="match status" value="1"/>
</dbReference>
<keyword evidence="11" id="KW-1185">Reference proteome</keyword>
<dbReference type="PRINTS" id="PR01181">
    <property type="entry name" value="DAPDCRBXLASE"/>
</dbReference>
<dbReference type="InterPro" id="IPR029066">
    <property type="entry name" value="PLP-binding_barrel"/>
</dbReference>
<dbReference type="InterPro" id="IPR009006">
    <property type="entry name" value="Ala_racemase/Decarboxylase_C"/>
</dbReference>
<dbReference type="PRINTS" id="PR01179">
    <property type="entry name" value="ODADCRBXLASE"/>
</dbReference>
<dbReference type="InterPro" id="IPR000183">
    <property type="entry name" value="Orn/DAP/Arg_de-COase"/>
</dbReference>
<feature type="binding site" evidence="5">
    <location>
        <position position="418"/>
    </location>
    <ligand>
        <name>pyridoxal 5'-phosphate</name>
        <dbReference type="ChEBI" id="CHEBI:597326"/>
    </ligand>
</feature>
<evidence type="ECO:0000256" key="1">
    <source>
        <dbReference type="ARBA" id="ARBA00001933"/>
    </source>
</evidence>
<keyword evidence="2 5" id="KW-0210">Decarboxylase</keyword>
<feature type="modified residue" description="N6-(pyridoxal phosphate)lysine" evidence="5 7">
    <location>
        <position position="95"/>
    </location>
</feature>
<evidence type="ECO:0000256" key="4">
    <source>
        <dbReference type="ARBA" id="ARBA00023239"/>
    </source>
</evidence>
<dbReference type="FunFam" id="3.20.20.10:FF:000003">
    <property type="entry name" value="Diaminopimelate decarboxylase"/>
    <property type="match status" value="1"/>
</dbReference>
<accession>A0A433V241</accession>
<dbReference type="EMBL" id="RSCL01000025">
    <property type="protein sequence ID" value="RUT00148.1"/>
    <property type="molecule type" value="Genomic_DNA"/>
</dbReference>
<keyword evidence="4 5" id="KW-0456">Lyase</keyword>
<dbReference type="CDD" id="cd06828">
    <property type="entry name" value="PLPDE_III_DapDC"/>
    <property type="match status" value="1"/>
</dbReference>
<protein>
    <recommendedName>
        <fullName evidence="5 6">Diaminopimelate decarboxylase</fullName>
        <shortName evidence="5">DAP decarboxylase</shortName>
        <shortName evidence="5">DAPDC</shortName>
        <ecNumber evidence="5 6">4.1.1.20</ecNumber>
    </recommendedName>
</protein>
<dbReference type="Pfam" id="PF02784">
    <property type="entry name" value="Orn_Arg_deC_N"/>
    <property type="match status" value="1"/>
</dbReference>
<feature type="binding site" evidence="5">
    <location>
        <position position="362"/>
    </location>
    <ligand>
        <name>substrate</name>
    </ligand>
</feature>
<comment type="pathway">
    <text evidence="5 8">Amino-acid biosynthesis; L-lysine biosynthesis via DAP pathway; L-lysine from DL-2,6-diaminopimelate: step 1/1.</text>
</comment>
<feature type="binding site" evidence="5">
    <location>
        <position position="321"/>
    </location>
    <ligand>
        <name>substrate</name>
    </ligand>
</feature>
<dbReference type="HAMAP" id="MF_02120">
    <property type="entry name" value="LysA"/>
    <property type="match status" value="1"/>
</dbReference>
<keyword evidence="3 5" id="KW-0663">Pyridoxal phosphate</keyword>
<feature type="binding site" evidence="5">
    <location>
        <position position="276"/>
    </location>
    <ligand>
        <name>pyridoxal 5'-phosphate</name>
        <dbReference type="ChEBI" id="CHEBI:597326"/>
    </ligand>
</feature>
<dbReference type="Proteomes" id="UP000271624">
    <property type="component" value="Unassembled WGS sequence"/>
</dbReference>
<feature type="binding site" evidence="5">
    <location>
        <position position="390"/>
    </location>
    <ligand>
        <name>substrate</name>
    </ligand>
</feature>
<sequence>MNTIEVAGFSLTGTHYISELAATGSPNQHLFPLTAQVNSKGYLEIGGCDVIDLVQQFGSPLYILDENTLRTACRQYRDAFKQYYPGNSQVLYGSKAWSCKAICAIVTNEGLGIDVMSGGELYTALQAGAKPEMIYFHGNNKSFAELKLAIESGCTIVIDNWLELHTLVDIAKEPTSTQRAIQVMLRMNPGIEPHTHKHISTGQVDSKFGFDSNQIDEVFAFVKQNNSLSCTGLHIHLGSQIFELTAYQLLADVMIGWLSKSVDYGLSIKAINIGGGLSIRYTETNIPPSIKDWAKAISEYVVAACQERKMPLPTIMCEPGRSLIGNAGVTAYTLGSQKEIPEVRTYLAVDGGMSDNPRPITYQATNYAIIANRMNAPLTETITIVGKHCESGDILFKDVLLPKTQPNDILVALGTGAYNYSQSSNYNRVPRPAAILVSQGRAHLIIKRETYSDLIKHDYLPTHLQN</sequence>
<keyword evidence="5 8" id="KW-0457">Lysine biosynthesis</keyword>
<evidence type="ECO:0000256" key="8">
    <source>
        <dbReference type="RuleBase" id="RU003738"/>
    </source>
</evidence>
<dbReference type="PANTHER" id="PTHR43727">
    <property type="entry name" value="DIAMINOPIMELATE DECARBOXYLASE"/>
    <property type="match status" value="1"/>
</dbReference>
<dbReference type="Gene3D" id="2.40.37.10">
    <property type="entry name" value="Lyase, Ornithine Decarboxylase, Chain A, domain 1"/>
    <property type="match status" value="1"/>
</dbReference>
<reference evidence="10" key="1">
    <citation type="submission" date="2018-12" db="EMBL/GenBank/DDBJ databases">
        <authorList>
            <person name="Will S."/>
            <person name="Neumann-Schaal M."/>
            <person name="Henke P."/>
        </authorList>
    </citation>
    <scope>NUCLEOTIDE SEQUENCE</scope>
    <source>
        <strain evidence="10">PCC 7102</strain>
    </source>
</reference>
<evidence type="ECO:0000256" key="2">
    <source>
        <dbReference type="ARBA" id="ARBA00022793"/>
    </source>
</evidence>
<dbReference type="UniPathway" id="UPA00034">
    <property type="reaction ID" value="UER00027"/>
</dbReference>
<evidence type="ECO:0000256" key="7">
    <source>
        <dbReference type="PIRSR" id="PIRSR600183-50"/>
    </source>
</evidence>
<dbReference type="InterPro" id="IPR002986">
    <property type="entry name" value="DAP_deCOOHase_LysA"/>
</dbReference>
<dbReference type="AlphaFoldDB" id="A0A433V241"/>
<dbReference type="OrthoDB" id="9802241at2"/>
<dbReference type="NCBIfam" id="TIGR01048">
    <property type="entry name" value="lysA"/>
    <property type="match status" value="1"/>
</dbReference>
<feature type="binding site" evidence="5">
    <location>
        <position position="418"/>
    </location>
    <ligand>
        <name>substrate</name>
    </ligand>
</feature>
<reference evidence="10" key="2">
    <citation type="journal article" date="2019" name="Genome Biol. Evol.">
        <title>Day and night: Metabolic profiles and evolutionary relationships of six axenic non-marine cyanobacteria.</title>
        <authorList>
            <person name="Will S.E."/>
            <person name="Henke P."/>
            <person name="Boedeker C."/>
            <person name="Huang S."/>
            <person name="Brinkmann H."/>
            <person name="Rohde M."/>
            <person name="Jarek M."/>
            <person name="Friedl T."/>
            <person name="Seufert S."/>
            <person name="Schumacher M."/>
            <person name="Overmann J."/>
            <person name="Neumann-Schaal M."/>
            <person name="Petersen J."/>
        </authorList>
    </citation>
    <scope>NUCLEOTIDE SEQUENCE [LARGE SCALE GENOMIC DNA]</scope>
    <source>
        <strain evidence="10">PCC 7102</strain>
    </source>
</reference>
<comment type="function">
    <text evidence="5">Specifically catalyzes the decarboxylation of meso-diaminopimelate (meso-DAP) to L-lysine.</text>
</comment>
<comment type="subunit">
    <text evidence="5">Homodimer.</text>
</comment>
<keyword evidence="5" id="KW-0028">Amino-acid biosynthesis</keyword>
<evidence type="ECO:0000256" key="5">
    <source>
        <dbReference type="HAMAP-Rule" id="MF_02120"/>
    </source>
</evidence>
<feature type="binding site" evidence="5">
    <location>
        <begin position="318"/>
        <end position="321"/>
    </location>
    <ligand>
        <name>pyridoxal 5'-phosphate</name>
        <dbReference type="ChEBI" id="CHEBI:597326"/>
    </ligand>
</feature>
<dbReference type="GO" id="GO:0030170">
    <property type="term" value="F:pyridoxal phosphate binding"/>
    <property type="evidence" value="ECO:0007669"/>
    <property type="project" value="UniProtKB-UniRule"/>
</dbReference>
<dbReference type="GO" id="GO:0009089">
    <property type="term" value="P:lysine biosynthetic process via diaminopimelate"/>
    <property type="evidence" value="ECO:0007669"/>
    <property type="project" value="UniProtKB-UniRule"/>
</dbReference>
<dbReference type="EC" id="4.1.1.20" evidence="5 6"/>
<feature type="active site" description="Proton donor" evidence="7">
    <location>
        <position position="389"/>
    </location>
</feature>
<evidence type="ECO:0000256" key="3">
    <source>
        <dbReference type="ARBA" id="ARBA00022898"/>
    </source>
</evidence>
<feature type="domain" description="Orn/DAP/Arg decarboxylase 2 N-terminal" evidence="9">
    <location>
        <begin position="72"/>
        <end position="324"/>
    </location>
</feature>